<dbReference type="GO" id="GO:0004888">
    <property type="term" value="F:transmembrane signaling receptor activity"/>
    <property type="evidence" value="ECO:0007669"/>
    <property type="project" value="InterPro"/>
</dbReference>
<sequence length="156" mass="16398">MSRRLPKSSRCRCRRSAPRSNASVISTEAVSQARETNAIVAGLSTAADRIGEVVLLIRGIAEQTNLLALNATIEAARAGDAGRGFAIVASEVKNLAEQTAKATEQISSQISESQSMAAQAVSAIETSPRRSSASTRSRSRSRLRSSSSPASPGRSR</sequence>
<evidence type="ECO:0000256" key="3">
    <source>
        <dbReference type="PROSITE-ProRule" id="PRU00284"/>
    </source>
</evidence>
<dbReference type="SMART" id="SM00283">
    <property type="entry name" value="MA"/>
    <property type="match status" value="1"/>
</dbReference>
<dbReference type="InterPro" id="IPR004089">
    <property type="entry name" value="MCPsignal_dom"/>
</dbReference>
<evidence type="ECO:0000256" key="1">
    <source>
        <dbReference type="ARBA" id="ARBA00023224"/>
    </source>
</evidence>
<evidence type="ECO:0000313" key="6">
    <source>
        <dbReference type="EMBL" id="QZO02220.1"/>
    </source>
</evidence>
<evidence type="ECO:0000256" key="2">
    <source>
        <dbReference type="ARBA" id="ARBA00029447"/>
    </source>
</evidence>
<name>A0A9E6RE01_9HYPH</name>
<feature type="compositionally biased region" description="Low complexity" evidence="4">
    <location>
        <begin position="144"/>
        <end position="156"/>
    </location>
</feature>
<evidence type="ECO:0000313" key="7">
    <source>
        <dbReference type="Proteomes" id="UP000825701"/>
    </source>
</evidence>
<comment type="similarity">
    <text evidence="2">Belongs to the methyl-accepting chemotaxis (MCP) protein family.</text>
</comment>
<proteinExistence type="inferred from homology"/>
<dbReference type="PRINTS" id="PR00260">
    <property type="entry name" value="CHEMTRNSDUCR"/>
</dbReference>
<dbReference type="Pfam" id="PF00015">
    <property type="entry name" value="MCPsignal"/>
    <property type="match status" value="1"/>
</dbReference>
<dbReference type="InterPro" id="IPR004090">
    <property type="entry name" value="Chemotax_Me-accpt_rcpt"/>
</dbReference>
<organism evidence="6 7">
    <name type="scientific">Chenggangzhangella methanolivorans</name>
    <dbReference type="NCBI Taxonomy" id="1437009"/>
    <lineage>
        <taxon>Bacteria</taxon>
        <taxon>Pseudomonadati</taxon>
        <taxon>Pseudomonadota</taxon>
        <taxon>Alphaproteobacteria</taxon>
        <taxon>Hyphomicrobiales</taxon>
        <taxon>Methylopilaceae</taxon>
        <taxon>Chenggangzhangella</taxon>
    </lineage>
</organism>
<dbReference type="Proteomes" id="UP000825701">
    <property type="component" value="Chromosome"/>
</dbReference>
<keyword evidence="1 3" id="KW-0807">Transducer</keyword>
<evidence type="ECO:0000256" key="4">
    <source>
        <dbReference type="SAM" id="MobiDB-lite"/>
    </source>
</evidence>
<evidence type="ECO:0000259" key="5">
    <source>
        <dbReference type="PROSITE" id="PS50111"/>
    </source>
</evidence>
<dbReference type="PANTHER" id="PTHR32089">
    <property type="entry name" value="METHYL-ACCEPTING CHEMOTAXIS PROTEIN MCPB"/>
    <property type="match status" value="1"/>
</dbReference>
<dbReference type="GO" id="GO:0006935">
    <property type="term" value="P:chemotaxis"/>
    <property type="evidence" value="ECO:0007669"/>
    <property type="project" value="InterPro"/>
</dbReference>
<dbReference type="Gene3D" id="1.10.287.950">
    <property type="entry name" value="Methyl-accepting chemotaxis protein"/>
    <property type="match status" value="1"/>
</dbReference>
<feature type="domain" description="Methyl-accepting transducer" evidence="5">
    <location>
        <begin position="31"/>
        <end position="127"/>
    </location>
</feature>
<accession>A0A9E6RE01</accession>
<dbReference type="GO" id="GO:0007165">
    <property type="term" value="P:signal transduction"/>
    <property type="evidence" value="ECO:0007669"/>
    <property type="project" value="UniProtKB-KW"/>
</dbReference>
<protein>
    <recommendedName>
        <fullName evidence="5">Methyl-accepting transducer domain-containing protein</fullName>
    </recommendedName>
</protein>
<dbReference type="KEGG" id="cmet:K6K41_00955"/>
<feature type="compositionally biased region" description="Low complexity" evidence="4">
    <location>
        <begin position="106"/>
        <end position="115"/>
    </location>
</feature>
<dbReference type="PANTHER" id="PTHR32089:SF112">
    <property type="entry name" value="LYSOZYME-LIKE PROTEIN-RELATED"/>
    <property type="match status" value="1"/>
</dbReference>
<feature type="region of interest" description="Disordered" evidence="4">
    <location>
        <begin position="106"/>
        <end position="156"/>
    </location>
</feature>
<keyword evidence="7" id="KW-1185">Reference proteome</keyword>
<dbReference type="EMBL" id="CP081869">
    <property type="protein sequence ID" value="QZO02220.1"/>
    <property type="molecule type" value="Genomic_DNA"/>
</dbReference>
<dbReference type="SUPFAM" id="SSF58104">
    <property type="entry name" value="Methyl-accepting chemotaxis protein (MCP) signaling domain"/>
    <property type="match status" value="1"/>
</dbReference>
<dbReference type="AlphaFoldDB" id="A0A9E6RE01"/>
<gene>
    <name evidence="6" type="ORF">K6K41_00955</name>
</gene>
<reference evidence="6" key="1">
    <citation type="submission" date="2021-08" db="EMBL/GenBank/DDBJ databases">
        <authorList>
            <person name="Zhang H."/>
            <person name="Xu M."/>
            <person name="Yu Z."/>
            <person name="Yang L."/>
            <person name="Cai Y."/>
        </authorList>
    </citation>
    <scope>NUCLEOTIDE SEQUENCE</scope>
    <source>
        <strain evidence="6">CHL1</strain>
    </source>
</reference>
<dbReference type="PROSITE" id="PS50111">
    <property type="entry name" value="CHEMOTAXIS_TRANSDUC_2"/>
    <property type="match status" value="1"/>
</dbReference>
<dbReference type="GO" id="GO:0016020">
    <property type="term" value="C:membrane"/>
    <property type="evidence" value="ECO:0007669"/>
    <property type="project" value="InterPro"/>
</dbReference>